<evidence type="ECO:0000256" key="3">
    <source>
        <dbReference type="ARBA" id="ARBA00023163"/>
    </source>
</evidence>
<dbReference type="InterPro" id="IPR050109">
    <property type="entry name" value="HTH-type_TetR-like_transc_reg"/>
</dbReference>
<keyword evidence="3" id="KW-0804">Transcription</keyword>
<dbReference type="AlphaFoldDB" id="A0A936TDP7"/>
<dbReference type="InterPro" id="IPR036271">
    <property type="entry name" value="Tet_transcr_reg_TetR-rel_C_sf"/>
</dbReference>
<protein>
    <submittedName>
        <fullName evidence="6">TetR/AcrR family transcriptional regulator</fullName>
    </submittedName>
</protein>
<keyword evidence="1" id="KW-0805">Transcription regulation</keyword>
<dbReference type="Gene3D" id="1.10.357.10">
    <property type="entry name" value="Tetracycline Repressor, domain 2"/>
    <property type="match status" value="1"/>
</dbReference>
<keyword evidence="2 4" id="KW-0238">DNA-binding</keyword>
<dbReference type="PROSITE" id="PS50977">
    <property type="entry name" value="HTH_TETR_2"/>
    <property type="match status" value="1"/>
</dbReference>
<dbReference type="InterPro" id="IPR023772">
    <property type="entry name" value="DNA-bd_HTH_TetR-type_CS"/>
</dbReference>
<dbReference type="SUPFAM" id="SSF46689">
    <property type="entry name" value="Homeodomain-like"/>
    <property type="match status" value="1"/>
</dbReference>
<feature type="domain" description="HTH tetR-type" evidence="5">
    <location>
        <begin position="15"/>
        <end position="75"/>
    </location>
</feature>
<dbReference type="GO" id="GO:0003700">
    <property type="term" value="F:DNA-binding transcription factor activity"/>
    <property type="evidence" value="ECO:0007669"/>
    <property type="project" value="TreeGrafter"/>
</dbReference>
<dbReference type="EMBL" id="JADJZA010000007">
    <property type="protein sequence ID" value="MBK9297598.1"/>
    <property type="molecule type" value="Genomic_DNA"/>
</dbReference>
<dbReference type="GO" id="GO:0000976">
    <property type="term" value="F:transcription cis-regulatory region binding"/>
    <property type="evidence" value="ECO:0007669"/>
    <property type="project" value="TreeGrafter"/>
</dbReference>
<dbReference type="PROSITE" id="PS01081">
    <property type="entry name" value="HTH_TETR_1"/>
    <property type="match status" value="1"/>
</dbReference>
<proteinExistence type="predicted"/>
<dbReference type="Pfam" id="PF00440">
    <property type="entry name" value="TetR_N"/>
    <property type="match status" value="1"/>
</dbReference>
<evidence type="ECO:0000256" key="1">
    <source>
        <dbReference type="ARBA" id="ARBA00023015"/>
    </source>
</evidence>
<evidence type="ECO:0000256" key="2">
    <source>
        <dbReference type="ARBA" id="ARBA00023125"/>
    </source>
</evidence>
<dbReference type="InterPro" id="IPR009057">
    <property type="entry name" value="Homeodomain-like_sf"/>
</dbReference>
<evidence type="ECO:0000313" key="6">
    <source>
        <dbReference type="EMBL" id="MBK9297598.1"/>
    </source>
</evidence>
<evidence type="ECO:0000256" key="4">
    <source>
        <dbReference type="PROSITE-ProRule" id="PRU00335"/>
    </source>
</evidence>
<sequence length="202" mass="21390">MADDESASVPLGKGEQTRLDILHAAIARFGRDGFRGTSVADIARDAGVSGTAAYAYFDNKKALFLAALDEDAASAVSEGMAIVFDESVGHRWRQGLLVSLVEAVSRHPLARRVLANHEPDVLDRVVDLPALAELRKAVAARLTAEQFDGQIRADIDPAVVGAGIVSIILSLLMTLTQLGEHAPTDQAADVVAVFEAALDPPR</sequence>
<gene>
    <name evidence="6" type="ORF">IPN02_12360</name>
</gene>
<comment type="caution">
    <text evidence="6">The sequence shown here is derived from an EMBL/GenBank/DDBJ whole genome shotgun (WGS) entry which is preliminary data.</text>
</comment>
<dbReference type="PRINTS" id="PR00455">
    <property type="entry name" value="HTHTETR"/>
</dbReference>
<accession>A0A936TDP7</accession>
<name>A0A936TDP7_9ACTN</name>
<organism evidence="6 7">
    <name type="scientific">Candidatus Neomicrothrix subdominans</name>
    <dbReference type="NCBI Taxonomy" id="2954438"/>
    <lineage>
        <taxon>Bacteria</taxon>
        <taxon>Bacillati</taxon>
        <taxon>Actinomycetota</taxon>
        <taxon>Acidimicrobiia</taxon>
        <taxon>Acidimicrobiales</taxon>
        <taxon>Microthrixaceae</taxon>
        <taxon>Candidatus Neomicrothrix</taxon>
    </lineage>
</organism>
<dbReference type="PANTHER" id="PTHR30055:SF234">
    <property type="entry name" value="HTH-TYPE TRANSCRIPTIONAL REGULATOR BETI"/>
    <property type="match status" value="1"/>
</dbReference>
<dbReference type="InterPro" id="IPR001647">
    <property type="entry name" value="HTH_TetR"/>
</dbReference>
<feature type="DNA-binding region" description="H-T-H motif" evidence="4">
    <location>
        <begin position="38"/>
        <end position="57"/>
    </location>
</feature>
<reference evidence="6 7" key="1">
    <citation type="submission" date="2020-10" db="EMBL/GenBank/DDBJ databases">
        <title>Connecting structure to function with the recovery of over 1000 high-quality activated sludge metagenome-assembled genomes encoding full-length rRNA genes using long-read sequencing.</title>
        <authorList>
            <person name="Singleton C.M."/>
            <person name="Petriglieri F."/>
            <person name="Kristensen J.M."/>
            <person name="Kirkegaard R.H."/>
            <person name="Michaelsen T.Y."/>
            <person name="Andersen M.H."/>
            <person name="Karst S.M."/>
            <person name="Dueholm M.S."/>
            <person name="Nielsen P.H."/>
            <person name="Albertsen M."/>
        </authorList>
    </citation>
    <scope>NUCLEOTIDE SEQUENCE [LARGE SCALE GENOMIC DNA]</scope>
    <source>
        <strain evidence="6">Lyne_18-Q3-R50-59_MAXAC.006</strain>
    </source>
</reference>
<dbReference type="Proteomes" id="UP000727993">
    <property type="component" value="Unassembled WGS sequence"/>
</dbReference>
<dbReference type="SUPFAM" id="SSF48498">
    <property type="entry name" value="Tetracyclin repressor-like, C-terminal domain"/>
    <property type="match status" value="1"/>
</dbReference>
<dbReference type="PANTHER" id="PTHR30055">
    <property type="entry name" value="HTH-TYPE TRANSCRIPTIONAL REGULATOR RUTR"/>
    <property type="match status" value="1"/>
</dbReference>
<evidence type="ECO:0000313" key="7">
    <source>
        <dbReference type="Proteomes" id="UP000727993"/>
    </source>
</evidence>
<evidence type="ECO:0000259" key="5">
    <source>
        <dbReference type="PROSITE" id="PS50977"/>
    </source>
</evidence>